<keyword evidence="1" id="KW-0812">Transmembrane</keyword>
<reference evidence="2" key="1">
    <citation type="submission" date="2021-03" db="EMBL/GenBank/DDBJ databases">
        <title>Chromosome level genome of the anhydrobiotic midge Polypedilum vanderplanki.</title>
        <authorList>
            <person name="Yoshida Y."/>
            <person name="Kikawada T."/>
            <person name="Gusev O."/>
        </authorList>
    </citation>
    <scope>NUCLEOTIDE SEQUENCE</scope>
    <source>
        <strain evidence="2">NIAS01</strain>
        <tissue evidence="2">Whole body or cell culture</tissue>
    </source>
</reference>
<feature type="transmembrane region" description="Helical" evidence="1">
    <location>
        <begin position="60"/>
        <end position="81"/>
    </location>
</feature>
<feature type="transmembrane region" description="Helical" evidence="1">
    <location>
        <begin position="122"/>
        <end position="144"/>
    </location>
</feature>
<accession>A0A9J6BHD9</accession>
<proteinExistence type="predicted"/>
<keyword evidence="3" id="KW-1185">Reference proteome</keyword>
<comment type="caution">
    <text evidence="2">The sequence shown here is derived from an EMBL/GenBank/DDBJ whole genome shotgun (WGS) entry which is preliminary data.</text>
</comment>
<gene>
    <name evidence="2" type="ORF">PVAND_017144</name>
</gene>
<organism evidence="2 3">
    <name type="scientific">Polypedilum vanderplanki</name>
    <name type="common">Sleeping chironomid midge</name>
    <dbReference type="NCBI Taxonomy" id="319348"/>
    <lineage>
        <taxon>Eukaryota</taxon>
        <taxon>Metazoa</taxon>
        <taxon>Ecdysozoa</taxon>
        <taxon>Arthropoda</taxon>
        <taxon>Hexapoda</taxon>
        <taxon>Insecta</taxon>
        <taxon>Pterygota</taxon>
        <taxon>Neoptera</taxon>
        <taxon>Endopterygota</taxon>
        <taxon>Diptera</taxon>
        <taxon>Nematocera</taxon>
        <taxon>Chironomoidea</taxon>
        <taxon>Chironomidae</taxon>
        <taxon>Chironominae</taxon>
        <taxon>Polypedilum</taxon>
        <taxon>Polypedilum</taxon>
    </lineage>
</organism>
<dbReference type="Proteomes" id="UP001107558">
    <property type="component" value="Chromosome 4"/>
</dbReference>
<keyword evidence="1" id="KW-0472">Membrane</keyword>
<feature type="transmembrane region" description="Helical" evidence="1">
    <location>
        <begin position="88"/>
        <end position="110"/>
    </location>
</feature>
<dbReference type="EMBL" id="JADBJN010000004">
    <property type="protein sequence ID" value="KAG5669252.1"/>
    <property type="molecule type" value="Genomic_DNA"/>
</dbReference>
<feature type="transmembrane region" description="Helical" evidence="1">
    <location>
        <begin position="21"/>
        <end position="40"/>
    </location>
</feature>
<sequence>MTQVSDEIIMAKVKQFFKQNFIYICLIAACLSLLTYLIAFSCELSKILDSRRTTNDTTSILLSIIYFVLFLSATILINGLATRLPMGLLIWSVIFSTLTIPELWLIMMQFWTADSNHGIPDIIFYFFRLVINCTILIHIVPLAIKWRKEKKILKQLESLASRLQLTATPNTVNNNNNNNLMTNGTLQRRNSSSKDIESDAEKCVNGVDNHGYLTSYYGSQNEFDASIFGLNPSQYIGPPIQSNSLSKRTQSLLDLRFINATTTTLTTTEIVSKSKEKSDSISLNSYDMRMQNNLAKNSRNSKALKGSREQIYHTMESPYRKSLGRNCVSLENIGGFYITNDVFAPNFPPQPQPYHPAYFYYNHPYQQQQHPYMMHPFAPTNYFVNQNSGYFNASTSLANISQEDFRKYRDVAL</sequence>
<dbReference type="OrthoDB" id="6339047at2759"/>
<name>A0A9J6BHD9_POLVA</name>
<evidence type="ECO:0000256" key="1">
    <source>
        <dbReference type="SAM" id="Phobius"/>
    </source>
</evidence>
<keyword evidence="1" id="KW-1133">Transmembrane helix</keyword>
<protein>
    <submittedName>
        <fullName evidence="2">Uncharacterized protein</fullName>
    </submittedName>
</protein>
<dbReference type="AlphaFoldDB" id="A0A9J6BHD9"/>
<evidence type="ECO:0000313" key="2">
    <source>
        <dbReference type="EMBL" id="KAG5669252.1"/>
    </source>
</evidence>
<evidence type="ECO:0000313" key="3">
    <source>
        <dbReference type="Proteomes" id="UP001107558"/>
    </source>
</evidence>